<feature type="compositionally biased region" description="Acidic residues" evidence="10">
    <location>
        <begin position="150"/>
        <end position="203"/>
    </location>
</feature>
<organism evidence="14 15">
    <name type="scientific">Streptomyces zhaozhouensis</name>
    <dbReference type="NCBI Taxonomy" id="1300267"/>
    <lineage>
        <taxon>Bacteria</taxon>
        <taxon>Bacillati</taxon>
        <taxon>Actinomycetota</taxon>
        <taxon>Actinomycetes</taxon>
        <taxon>Kitasatosporales</taxon>
        <taxon>Streptomycetaceae</taxon>
        <taxon>Streptomyces</taxon>
    </lineage>
</organism>
<keyword evidence="6 9" id="KW-1133">Transmembrane helix</keyword>
<dbReference type="HAMAP" id="MF_01463_B">
    <property type="entry name" value="SecD_B"/>
    <property type="match status" value="1"/>
</dbReference>
<dbReference type="NCBIfam" id="TIGR01129">
    <property type="entry name" value="secD"/>
    <property type="match status" value="1"/>
</dbReference>
<evidence type="ECO:0000313" key="14">
    <source>
        <dbReference type="EMBL" id="SOD61311.1"/>
    </source>
</evidence>
<feature type="compositionally biased region" description="Basic and acidic residues" evidence="10">
    <location>
        <begin position="1"/>
        <end position="10"/>
    </location>
</feature>
<dbReference type="Pfam" id="PF22599">
    <property type="entry name" value="SecDF_P1_head"/>
    <property type="match status" value="1"/>
</dbReference>
<dbReference type="EMBL" id="OCNE01000003">
    <property type="protein sequence ID" value="SOD61311.1"/>
    <property type="molecule type" value="Genomic_DNA"/>
</dbReference>
<dbReference type="Pfam" id="PF02355">
    <property type="entry name" value="SecD_SecF_C"/>
    <property type="match status" value="1"/>
</dbReference>
<comment type="subunit">
    <text evidence="9">Forms a complex with SecF. Part of the essential Sec protein translocation apparatus which comprises SecA, SecYEG and auxiliary proteins SecDF. Other proteins may also be involved.</text>
</comment>
<evidence type="ECO:0000256" key="6">
    <source>
        <dbReference type="ARBA" id="ARBA00022989"/>
    </source>
</evidence>
<protein>
    <recommendedName>
        <fullName evidence="9">Protein translocase subunit SecD</fullName>
    </recommendedName>
</protein>
<feature type="transmembrane region" description="Helical" evidence="9">
    <location>
        <begin position="543"/>
        <end position="562"/>
    </location>
</feature>
<dbReference type="AlphaFoldDB" id="A0A286DRQ3"/>
<dbReference type="RefSeq" id="WP_245880404.1">
    <property type="nucleotide sequence ID" value="NZ_OCNE01000003.1"/>
</dbReference>
<dbReference type="SUPFAM" id="SSF82866">
    <property type="entry name" value="Multidrug efflux transporter AcrB transmembrane domain"/>
    <property type="match status" value="1"/>
</dbReference>
<dbReference type="Proteomes" id="UP000219072">
    <property type="component" value="Unassembled WGS sequence"/>
</dbReference>
<evidence type="ECO:0000256" key="10">
    <source>
        <dbReference type="SAM" id="MobiDB-lite"/>
    </source>
</evidence>
<evidence type="ECO:0000259" key="13">
    <source>
        <dbReference type="Pfam" id="PF22599"/>
    </source>
</evidence>
<evidence type="ECO:0000259" key="12">
    <source>
        <dbReference type="Pfam" id="PF21760"/>
    </source>
</evidence>
<name>A0A286DRQ3_9ACTN</name>
<keyword evidence="7 9" id="KW-0811">Translocation</keyword>
<feature type="transmembrane region" description="Helical" evidence="9">
    <location>
        <begin position="464"/>
        <end position="488"/>
    </location>
</feature>
<dbReference type="Gene3D" id="1.20.1640.10">
    <property type="entry name" value="Multidrug efflux transporter AcrB transmembrane domain"/>
    <property type="match status" value="1"/>
</dbReference>
<accession>A0A286DRQ3</accession>
<dbReference type="GO" id="GO:0015450">
    <property type="term" value="F:protein-transporting ATPase activity"/>
    <property type="evidence" value="ECO:0007669"/>
    <property type="project" value="InterPro"/>
</dbReference>
<evidence type="ECO:0000256" key="3">
    <source>
        <dbReference type="ARBA" id="ARBA00022475"/>
    </source>
</evidence>
<evidence type="ECO:0000256" key="5">
    <source>
        <dbReference type="ARBA" id="ARBA00022927"/>
    </source>
</evidence>
<dbReference type="PANTHER" id="PTHR30081:SF1">
    <property type="entry name" value="PROTEIN TRANSLOCASE SUBUNIT SECD"/>
    <property type="match status" value="1"/>
</dbReference>
<keyword evidence="5 9" id="KW-0653">Protein transport</keyword>
<feature type="domain" description="SecDF P1 head subdomain" evidence="13">
    <location>
        <begin position="311"/>
        <end position="417"/>
    </location>
</feature>
<feature type="region of interest" description="Disordered" evidence="10">
    <location>
        <begin position="1"/>
        <end position="22"/>
    </location>
</feature>
<dbReference type="InterPro" id="IPR048631">
    <property type="entry name" value="SecD_1st"/>
</dbReference>
<comment type="function">
    <text evidence="9">Part of the Sec protein translocase complex. Interacts with the SecYEG preprotein conducting channel. SecDF uses the proton motive force (PMF) to complete protein translocation after the ATP-dependent function of SecA.</text>
</comment>
<proteinExistence type="inferred from homology"/>
<comment type="caution">
    <text evidence="9">Lacks conserved residue(s) required for the propagation of feature annotation.</text>
</comment>
<evidence type="ECO:0000256" key="9">
    <source>
        <dbReference type="HAMAP-Rule" id="MF_01463"/>
    </source>
</evidence>
<dbReference type="InterPro" id="IPR048634">
    <property type="entry name" value="SecD_SecF_C"/>
</dbReference>
<feature type="domain" description="Protein export membrane protein SecD/SecF C-terminal" evidence="11">
    <location>
        <begin position="419"/>
        <end position="595"/>
    </location>
</feature>
<evidence type="ECO:0000256" key="1">
    <source>
        <dbReference type="ARBA" id="ARBA00004651"/>
    </source>
</evidence>
<dbReference type="GO" id="GO:0065002">
    <property type="term" value="P:intracellular protein transmembrane transport"/>
    <property type="evidence" value="ECO:0007669"/>
    <property type="project" value="UniProtKB-UniRule"/>
</dbReference>
<dbReference type="InterPro" id="IPR055344">
    <property type="entry name" value="SecD_SecF_C_bact"/>
</dbReference>
<evidence type="ECO:0000259" key="11">
    <source>
        <dbReference type="Pfam" id="PF02355"/>
    </source>
</evidence>
<evidence type="ECO:0000256" key="2">
    <source>
        <dbReference type="ARBA" id="ARBA00022448"/>
    </source>
</evidence>
<dbReference type="PANTHER" id="PTHR30081">
    <property type="entry name" value="PROTEIN-EXPORT MEMBRANE PROTEIN SEC"/>
    <property type="match status" value="1"/>
</dbReference>
<feature type="transmembrane region" description="Helical" evidence="9">
    <location>
        <begin position="568"/>
        <end position="587"/>
    </location>
</feature>
<keyword evidence="3 9" id="KW-1003">Cell membrane</keyword>
<dbReference type="Gene3D" id="3.30.1360.200">
    <property type="match status" value="1"/>
</dbReference>
<keyword evidence="4 9" id="KW-0812">Transmembrane</keyword>
<dbReference type="InterPro" id="IPR005791">
    <property type="entry name" value="SecD"/>
</dbReference>
<evidence type="ECO:0000256" key="4">
    <source>
        <dbReference type="ARBA" id="ARBA00022692"/>
    </source>
</evidence>
<dbReference type="InterPro" id="IPR054384">
    <property type="entry name" value="SecDF_P1_head"/>
</dbReference>
<dbReference type="GO" id="GO:0006605">
    <property type="term" value="P:protein targeting"/>
    <property type="evidence" value="ECO:0007669"/>
    <property type="project" value="UniProtKB-UniRule"/>
</dbReference>
<keyword evidence="15" id="KW-1185">Reference proteome</keyword>
<keyword evidence="8 9" id="KW-0472">Membrane</keyword>
<dbReference type="GO" id="GO:0043952">
    <property type="term" value="P:protein transport by the Sec complex"/>
    <property type="evidence" value="ECO:0007669"/>
    <property type="project" value="UniProtKB-UniRule"/>
</dbReference>
<dbReference type="Pfam" id="PF07549">
    <property type="entry name" value="Sec_GG"/>
    <property type="match status" value="1"/>
</dbReference>
<dbReference type="InterPro" id="IPR022813">
    <property type="entry name" value="SecD/SecF_arch_bac"/>
</dbReference>
<feature type="region of interest" description="Disordered" evidence="10">
    <location>
        <begin position="144"/>
        <end position="267"/>
    </location>
</feature>
<evidence type="ECO:0000256" key="7">
    <source>
        <dbReference type="ARBA" id="ARBA00023010"/>
    </source>
</evidence>
<keyword evidence="2 9" id="KW-0813">Transport</keyword>
<dbReference type="NCBIfam" id="TIGR00916">
    <property type="entry name" value="2A0604s01"/>
    <property type="match status" value="1"/>
</dbReference>
<evidence type="ECO:0000256" key="8">
    <source>
        <dbReference type="ARBA" id="ARBA00023136"/>
    </source>
</evidence>
<feature type="region of interest" description="Disordered" evidence="10">
    <location>
        <begin position="608"/>
        <end position="637"/>
    </location>
</feature>
<feature type="domain" description="Protein translocase subunit SecDF P1" evidence="12">
    <location>
        <begin position="82"/>
        <end position="138"/>
    </location>
</feature>
<feature type="transmembrane region" description="Helical" evidence="9">
    <location>
        <begin position="437"/>
        <end position="457"/>
    </location>
</feature>
<comment type="similarity">
    <text evidence="9">Belongs to the SecD/SecF family. SecD subfamily.</text>
</comment>
<dbReference type="Gene3D" id="3.30.70.3220">
    <property type="match status" value="1"/>
</dbReference>
<comment type="subcellular location">
    <subcellularLocation>
        <location evidence="1 9">Cell membrane</location>
        <topology evidence="1 9">Multi-pass membrane protein</topology>
    </subcellularLocation>
</comment>
<evidence type="ECO:0000313" key="15">
    <source>
        <dbReference type="Proteomes" id="UP000219072"/>
    </source>
</evidence>
<sequence>MATPKKDLRSSRKRDVKSRGQGKPGRALALILLIVIALTAGMFASGHTTPRLGIDLAGGTSITLTARPDADDEDAVNPTNLNTAVSIIERRVNGLGVQEAEVQTQGDENIIVNIPKGTDEQAAREQVGTTAQLGFRPVLSAMAAAPPPEEGAEDGGGEEGAGEEGAEDGEEQPGDEPTDEPTDGTGEEESSDEPTEEATDDATENQSAPAPEARDDAGGLSPASYRTDEGDEEQSSDEPADDATDEPTDEPAEEQQEGGEGDPAADAAALQTQLAELDCTTEESRLAASRAASEAKDEETVVACDTDGVAKYALGPVAVPGTDVDDASSVYDTQRGQGWIVQMEFNGAGADKFADVTAQLSSQAQPQNQFAIALDGEVVSAPSVSERLGGGRAEISGTFDQESAEELANILKYGALPLSFEEASVSTVSPMLGGEQLRASLIAGGIGLALVVLYMLVYYRGLSAIAIVSLLVSAAMTYSIMALLGPAIGFALNLPAVCGAIVAIGITADSFIVYFERIRDEIREGRSLRPAVERAWPRARRTILVSDFVSFLAAAVLFVVTVGKVQGFAFTLGLTTALDVVVVFLFTKPLMTLVARRKFFSSGHPWSGLDPKRLGAPPPLRRGRRPAPVVPSDPKEA</sequence>
<gene>
    <name evidence="9" type="primary">secD</name>
    <name evidence="14" type="ORF">SAMN06297387_10382</name>
</gene>
<dbReference type="GO" id="GO:0005886">
    <property type="term" value="C:plasma membrane"/>
    <property type="evidence" value="ECO:0007669"/>
    <property type="project" value="UniProtKB-SubCell"/>
</dbReference>
<feature type="transmembrane region" description="Helical" evidence="9">
    <location>
        <begin position="494"/>
        <end position="515"/>
    </location>
</feature>
<dbReference type="Pfam" id="PF21760">
    <property type="entry name" value="SecD_1st"/>
    <property type="match status" value="1"/>
</dbReference>
<feature type="compositionally biased region" description="Acidic residues" evidence="10">
    <location>
        <begin position="229"/>
        <end position="260"/>
    </location>
</feature>
<reference evidence="14 15" key="1">
    <citation type="submission" date="2017-09" db="EMBL/GenBank/DDBJ databases">
        <authorList>
            <person name="Ehlers B."/>
            <person name="Leendertz F.H."/>
        </authorList>
    </citation>
    <scope>NUCLEOTIDE SEQUENCE [LARGE SCALE GENOMIC DNA]</scope>
    <source>
        <strain evidence="14 15">CGMCC 4.7095</strain>
    </source>
</reference>
<dbReference type="InterPro" id="IPR022646">
    <property type="entry name" value="SecD/SecF_CS"/>
</dbReference>